<accession>A0A1J5NBB3</accession>
<dbReference type="Proteomes" id="UP000181901">
    <property type="component" value="Unassembled WGS sequence"/>
</dbReference>
<dbReference type="Gene3D" id="3.40.50.1970">
    <property type="match status" value="1"/>
</dbReference>
<name>A0A1J5NBB3_9BACT</name>
<feature type="domain" description="PurE" evidence="1">
    <location>
        <begin position="91"/>
        <end position="223"/>
    </location>
</feature>
<dbReference type="Pfam" id="PF00731">
    <property type="entry name" value="AIRC"/>
    <property type="match status" value="1"/>
</dbReference>
<dbReference type="GO" id="GO:0006189">
    <property type="term" value="P:'de novo' IMP biosynthetic process"/>
    <property type="evidence" value="ECO:0007669"/>
    <property type="project" value="InterPro"/>
</dbReference>
<gene>
    <name evidence="2" type="ORF">BerOc1_02457</name>
</gene>
<dbReference type="EMBL" id="LKAQ01000004">
    <property type="protein sequence ID" value="OIQ50519.1"/>
    <property type="molecule type" value="Genomic_DNA"/>
</dbReference>
<dbReference type="GO" id="GO:0016787">
    <property type="term" value="F:hydrolase activity"/>
    <property type="evidence" value="ECO:0007669"/>
    <property type="project" value="InterPro"/>
</dbReference>
<dbReference type="InterPro" id="IPR000031">
    <property type="entry name" value="PurE_dom"/>
</dbReference>
<evidence type="ECO:0000259" key="1">
    <source>
        <dbReference type="SMART" id="SM01001"/>
    </source>
</evidence>
<dbReference type="InterPro" id="IPR039476">
    <property type="entry name" value="P2CMN_synthase_LarB"/>
</dbReference>
<dbReference type="SMART" id="SM01001">
    <property type="entry name" value="AIRC"/>
    <property type="match status" value="1"/>
</dbReference>
<sequence>MAMHNSYGILFDHDRQARIGLPEAVFCEGKSREAVVSLLTDHAGAGKAPILFTRLDREVIEAAPSVVRDAYDYHPLSRTAYTRPLPRRGGGEVAVVSAGTADGSVTWETVRTLQYLGITVNVFEDNGVAALWRLTSSLPKLESADVIVVVAGLDAALASVLGGLSGKPLFAVPTSVGYGMAHEGEAALASMLVSCAPGIGVLNIDNGYGAACAAARIINLLSQKEVLK</sequence>
<protein>
    <submittedName>
        <fullName evidence="2">AIR carboxylase</fullName>
    </submittedName>
</protein>
<dbReference type="PANTHER" id="PTHR43064:SF1">
    <property type="entry name" value="SLL1489 PROTEIN"/>
    <property type="match status" value="1"/>
</dbReference>
<dbReference type="PANTHER" id="PTHR43064">
    <property type="entry name" value="PHOSPHORIBOSYLAMINOIMIDAZOLE CARBOXYLASE-RELATED"/>
    <property type="match status" value="1"/>
</dbReference>
<proteinExistence type="predicted"/>
<comment type="caution">
    <text evidence="2">The sequence shown here is derived from an EMBL/GenBank/DDBJ whole genome shotgun (WGS) entry which is preliminary data.</text>
</comment>
<dbReference type="AlphaFoldDB" id="A0A1J5NBB3"/>
<dbReference type="SUPFAM" id="SSF52255">
    <property type="entry name" value="N5-CAIR mutase (phosphoribosylaminoimidazole carboxylase, PurE)"/>
    <property type="match status" value="1"/>
</dbReference>
<organism evidence="2 3">
    <name type="scientific">Pseudodesulfovibrio hydrargyri</name>
    <dbReference type="NCBI Taxonomy" id="2125990"/>
    <lineage>
        <taxon>Bacteria</taxon>
        <taxon>Pseudomonadati</taxon>
        <taxon>Thermodesulfobacteriota</taxon>
        <taxon>Desulfovibrionia</taxon>
        <taxon>Desulfovibrionales</taxon>
        <taxon>Desulfovibrionaceae</taxon>
    </lineage>
</organism>
<dbReference type="NCBIfam" id="NF033503">
    <property type="entry name" value="LarB"/>
    <property type="match status" value="1"/>
</dbReference>
<evidence type="ECO:0000313" key="2">
    <source>
        <dbReference type="EMBL" id="OIQ50519.1"/>
    </source>
</evidence>
<reference evidence="2 3" key="1">
    <citation type="submission" date="2015-09" db="EMBL/GenBank/DDBJ databases">
        <title>Genome of Desulfovibrio dechloracetivorans BerOc1, a mercury methylating strain isolated from highly hydrocarbons and metals contaminated coastal sediments.</title>
        <authorList>
            <person name="Goni Urriza M."/>
            <person name="Gassie C."/>
            <person name="Bouchez O."/>
            <person name="Klopp C."/>
            <person name="Ranchou-Peyruse A."/>
            <person name="Remy G."/>
        </authorList>
    </citation>
    <scope>NUCLEOTIDE SEQUENCE [LARGE SCALE GENOMIC DNA]</scope>
    <source>
        <strain evidence="2 3">BerOc1</strain>
    </source>
</reference>
<evidence type="ECO:0000313" key="3">
    <source>
        <dbReference type="Proteomes" id="UP000181901"/>
    </source>
</evidence>
<keyword evidence="3" id="KW-1185">Reference proteome</keyword>